<protein>
    <submittedName>
        <fullName evidence="2">Uncharacterized protein</fullName>
    </submittedName>
</protein>
<dbReference type="EMBL" id="LDAU01000246">
    <property type="protein sequence ID" value="KRW98433.1"/>
    <property type="molecule type" value="Genomic_DNA"/>
</dbReference>
<gene>
    <name evidence="2" type="ORF">PPERSA_12390</name>
</gene>
<organism evidence="2 3">
    <name type="scientific">Pseudocohnilembus persalinus</name>
    <name type="common">Ciliate</name>
    <dbReference type="NCBI Taxonomy" id="266149"/>
    <lineage>
        <taxon>Eukaryota</taxon>
        <taxon>Sar</taxon>
        <taxon>Alveolata</taxon>
        <taxon>Ciliophora</taxon>
        <taxon>Intramacronucleata</taxon>
        <taxon>Oligohymenophorea</taxon>
        <taxon>Scuticociliatia</taxon>
        <taxon>Philasterida</taxon>
        <taxon>Pseudocohnilembidae</taxon>
        <taxon>Pseudocohnilembus</taxon>
    </lineage>
</organism>
<name>A0A0V0Q8C4_PSEPJ</name>
<evidence type="ECO:0000313" key="2">
    <source>
        <dbReference type="EMBL" id="KRW98433.1"/>
    </source>
</evidence>
<proteinExistence type="predicted"/>
<accession>A0A0V0Q8C4</accession>
<keyword evidence="3" id="KW-1185">Reference proteome</keyword>
<evidence type="ECO:0000313" key="3">
    <source>
        <dbReference type="Proteomes" id="UP000054937"/>
    </source>
</evidence>
<dbReference type="Proteomes" id="UP000054937">
    <property type="component" value="Unassembled WGS sequence"/>
</dbReference>
<reference evidence="2 3" key="1">
    <citation type="journal article" date="2015" name="Sci. Rep.">
        <title>Genome of the facultative scuticociliatosis pathogen Pseudocohnilembus persalinus provides insight into its virulence through horizontal gene transfer.</title>
        <authorList>
            <person name="Xiong J."/>
            <person name="Wang G."/>
            <person name="Cheng J."/>
            <person name="Tian M."/>
            <person name="Pan X."/>
            <person name="Warren A."/>
            <person name="Jiang C."/>
            <person name="Yuan D."/>
            <person name="Miao W."/>
        </authorList>
    </citation>
    <scope>NUCLEOTIDE SEQUENCE [LARGE SCALE GENOMIC DNA]</scope>
    <source>
        <strain evidence="2">36N120E</strain>
    </source>
</reference>
<sequence length="490" mass="58091">MENFNSDNFKLYLLQQFNAIKPVTEIQIIKYNQLFGYISDSTNQDLYLILKPLQKALNNFKKQCEDSSFQIDQITEKQDRQKKYISSKENENKNQEQKEQQNNLKIQFYKKNVKLNEINKLTDDINILEKQQQDLIKQIAIKNQIQSTVKFNNYSDSLSDVLQEQFQQKSNKLVEALSKTVKFVIENPSQFNEQQLKKEILDKIQLKCDKNNNLQQKEQDINNPQLQDDQELQNQIKQFIQANGNLLVLHLMNIAEGESKKIQCFSQNLETSLSNFNLNQSEKTEKQQKYLREIKEKHLKQFADNEIRLLKIEEQEQQFNELKQKVYQKLKEQDHVIFERMVNCFEKDLKLIEKNCQLQSTQKLNSQINHGDNSINISTKYDEQLYQKQQIENAQKYEMLKIDAKEYSDISKLEQEKAKIIFQDLINMLNDLQKQLQNEAQMSGGIQQLFQNNQQETITNITDILKFKDSKNLKQKIDELKQDISLSQNC</sequence>
<evidence type="ECO:0000256" key="1">
    <source>
        <dbReference type="SAM" id="Coils"/>
    </source>
</evidence>
<feature type="coiled-coil region" evidence="1">
    <location>
        <begin position="305"/>
        <end position="332"/>
    </location>
</feature>
<dbReference type="InParanoid" id="A0A0V0Q8C4"/>
<comment type="caution">
    <text evidence="2">The sequence shown here is derived from an EMBL/GenBank/DDBJ whole genome shotgun (WGS) entry which is preliminary data.</text>
</comment>
<feature type="coiled-coil region" evidence="1">
    <location>
        <begin position="87"/>
        <end position="138"/>
    </location>
</feature>
<keyword evidence="1" id="KW-0175">Coiled coil</keyword>
<dbReference type="AlphaFoldDB" id="A0A0V0Q8C4"/>